<protein>
    <submittedName>
        <fullName evidence="2">Uncharacterized protein</fullName>
    </submittedName>
</protein>
<feature type="region of interest" description="Disordered" evidence="1">
    <location>
        <begin position="961"/>
        <end position="987"/>
    </location>
</feature>
<name>A0ABQ9GJV9_9NEOP</name>
<accession>A0ABQ9GJV9</accession>
<dbReference type="Proteomes" id="UP001159363">
    <property type="component" value="Chromosome 10"/>
</dbReference>
<comment type="caution">
    <text evidence="2">The sequence shown here is derived from an EMBL/GenBank/DDBJ whole genome shotgun (WGS) entry which is preliminary data.</text>
</comment>
<proteinExistence type="predicted"/>
<reference evidence="2 3" key="1">
    <citation type="submission" date="2023-02" db="EMBL/GenBank/DDBJ databases">
        <title>LHISI_Scaffold_Assembly.</title>
        <authorList>
            <person name="Stuart O.P."/>
            <person name="Cleave R."/>
            <person name="Magrath M.J.L."/>
            <person name="Mikheyev A.S."/>
        </authorList>
    </citation>
    <scope>NUCLEOTIDE SEQUENCE [LARGE SCALE GENOMIC DNA]</scope>
    <source>
        <strain evidence="2">Daus_M_001</strain>
        <tissue evidence="2">Leg muscle</tissue>
    </source>
</reference>
<keyword evidence="3" id="KW-1185">Reference proteome</keyword>
<evidence type="ECO:0000313" key="3">
    <source>
        <dbReference type="Proteomes" id="UP001159363"/>
    </source>
</evidence>
<organism evidence="2 3">
    <name type="scientific">Dryococelus australis</name>
    <dbReference type="NCBI Taxonomy" id="614101"/>
    <lineage>
        <taxon>Eukaryota</taxon>
        <taxon>Metazoa</taxon>
        <taxon>Ecdysozoa</taxon>
        <taxon>Arthropoda</taxon>
        <taxon>Hexapoda</taxon>
        <taxon>Insecta</taxon>
        <taxon>Pterygota</taxon>
        <taxon>Neoptera</taxon>
        <taxon>Polyneoptera</taxon>
        <taxon>Phasmatodea</taxon>
        <taxon>Verophasmatodea</taxon>
        <taxon>Anareolatae</taxon>
        <taxon>Phasmatidae</taxon>
        <taxon>Eurycanthinae</taxon>
        <taxon>Dryococelus</taxon>
    </lineage>
</organism>
<sequence>MMSSHNKEERRVGIEQERGGDAFVLGLAPRAMATFLEPASACRWLQFQRSRSALRRRIGVSWEMSGGLASSIRRRGNMDRQMGVPSAGSIIAISLRQHKVKAVPAIGACLVSPTHQEDAVSRFGSLDHTSPPPPPQPTLLLGNVLQILPCAPIACRGRSYGSRPTPFASVSARPNYNDPTCRFLSNYSPSARHLVLIQPLELAASDRPPFAWAHRLAGVAILTIPANRNAAEKRSRSKLLMKTVHFERETTAIGTRSKAAVVRWSDCLLPNKEELVRFPKDFRSRESYLAISPVGGNAACYWRGGEETVSANKLKGKKAREEELPRNRNFFLRRKDARLIGIPAVSIQFYFFPDWCERGARRELASVIRNFNVLCPRVLRRWRCLNWRRRIPAGLSVSVMWEGHSVEKGKKKGGGGVGCSRLPRHCSENTSGAVECFSSSGATRCHRQHCFSICHVGVGVAPKSPPSFIIVVRGIARPVVHSVRRAARHDEEYKSFLIQYCWSDDEIGRAYDDLSCISLAVGRRVMRVGAIAKQVGKARRRVRRGVVGNHCPRWRPASRVCTPVKVAPFTRLGVVTSARDHRAAGFRTLSCAWHVLVHYLSERNKHAPPPPQPKTSMCVRRMGRELGGRPNSVSSPTREAPKHLSGYCRHQGCVRAIRTKLTRVPNVPSLLAQGAQNWCAVFLSWCIYLWDSDAIILSVEMFPYGVSTMMVSRFDGIHSALYFPRRVPFHRSKRSGKNTAVRRSEWDDLAKAIPLTTRLPLLRTGFDSHVGIVLDDAVGRPVFSWISRFPRHLHSGVAPHSPRFSVIGSQDTAHSPTLLHDSLYSHRLTRRTFRMLGGKDNLLDGEEPASTLETAITHNPREFPQLYSSSSCWRLRARGHISSSRRGGRAGRVCSILIRASSQLIWDALPGSFISLGVAPPSASLMNCSRQKLGPSAPPSLRQRSCWRRPICTWSLLRSTPPANTSACGSRKPRHPSHEPVTKPDVFSPGRSFPQAGRCNSQMYLCPELAMRWVVFVSPCFSTVAK</sequence>
<evidence type="ECO:0000313" key="2">
    <source>
        <dbReference type="EMBL" id="KAJ8872323.1"/>
    </source>
</evidence>
<dbReference type="EMBL" id="JARBHB010000011">
    <property type="protein sequence ID" value="KAJ8872323.1"/>
    <property type="molecule type" value="Genomic_DNA"/>
</dbReference>
<evidence type="ECO:0000256" key="1">
    <source>
        <dbReference type="SAM" id="MobiDB-lite"/>
    </source>
</evidence>
<gene>
    <name evidence="2" type="ORF">PR048_025927</name>
</gene>